<accession>C5LN93</accession>
<keyword evidence="3 5" id="KW-1133">Transmembrane helix</keyword>
<name>C5LN93_PERM5</name>
<sequence>MVSSSLSISSIKVALAMAGGIIINLTAVYFLEYWILTGFLDRASVGLPADASSFARSTVRFCNISYNTGVLISRASVTWVQIKRVWIPTLLQLVLVIFWALEASLHFIRNGVAAYSTMAWIYICIMLIVGLMGGASYSNCMFLFQRRQDIPDTHRELCVNLGFAASNIGILLATLASLLLANTLMKECTLYPNAPGCRA</sequence>
<dbReference type="OrthoDB" id="5965864at2759"/>
<feature type="transmembrane region" description="Helical" evidence="5">
    <location>
        <begin position="13"/>
        <end position="36"/>
    </location>
</feature>
<dbReference type="RefSeq" id="XP_002769081.1">
    <property type="nucleotide sequence ID" value="XM_002769035.1"/>
</dbReference>
<evidence type="ECO:0000313" key="7">
    <source>
        <dbReference type="Proteomes" id="UP000007800"/>
    </source>
</evidence>
<evidence type="ECO:0000256" key="4">
    <source>
        <dbReference type="ARBA" id="ARBA00023136"/>
    </source>
</evidence>
<dbReference type="GeneID" id="9040383"/>
<evidence type="ECO:0000313" key="6">
    <source>
        <dbReference type="EMBL" id="EER01799.1"/>
    </source>
</evidence>
<dbReference type="GO" id="GO:0016020">
    <property type="term" value="C:membrane"/>
    <property type="evidence" value="ECO:0007669"/>
    <property type="project" value="InterPro"/>
</dbReference>
<dbReference type="EMBL" id="GG683745">
    <property type="protein sequence ID" value="EER01799.1"/>
    <property type="molecule type" value="Genomic_DNA"/>
</dbReference>
<comment type="subcellular location">
    <subcellularLocation>
        <location evidence="1">Endomembrane system</location>
        <topology evidence="1">Multi-pass membrane protein</topology>
    </subcellularLocation>
</comment>
<gene>
    <name evidence="6" type="ORF">Pmar_PMAR004250</name>
</gene>
<evidence type="ECO:0000256" key="5">
    <source>
        <dbReference type="SAM" id="Phobius"/>
    </source>
</evidence>
<keyword evidence="4 5" id="KW-0472">Membrane</keyword>
<protein>
    <submittedName>
        <fullName evidence="6">Cln3/battenin, putative</fullName>
    </submittedName>
</protein>
<evidence type="ECO:0000256" key="1">
    <source>
        <dbReference type="ARBA" id="ARBA00004127"/>
    </source>
</evidence>
<dbReference type="InterPro" id="IPR003492">
    <property type="entry name" value="Battenin_disease_Cln3"/>
</dbReference>
<keyword evidence="7" id="KW-1185">Reference proteome</keyword>
<dbReference type="Pfam" id="PF02487">
    <property type="entry name" value="CLN3"/>
    <property type="match status" value="1"/>
</dbReference>
<dbReference type="OMA" id="IMSSAYE"/>
<evidence type="ECO:0000256" key="2">
    <source>
        <dbReference type="ARBA" id="ARBA00022692"/>
    </source>
</evidence>
<organism evidence="7">
    <name type="scientific">Perkinsus marinus (strain ATCC 50983 / TXsc)</name>
    <dbReference type="NCBI Taxonomy" id="423536"/>
    <lineage>
        <taxon>Eukaryota</taxon>
        <taxon>Sar</taxon>
        <taxon>Alveolata</taxon>
        <taxon>Perkinsozoa</taxon>
        <taxon>Perkinsea</taxon>
        <taxon>Perkinsida</taxon>
        <taxon>Perkinsidae</taxon>
        <taxon>Perkinsus</taxon>
    </lineage>
</organism>
<dbReference type="Proteomes" id="UP000007800">
    <property type="component" value="Unassembled WGS sequence"/>
</dbReference>
<dbReference type="AlphaFoldDB" id="C5LN93"/>
<feature type="transmembrane region" description="Helical" evidence="5">
    <location>
        <begin position="85"/>
        <end position="108"/>
    </location>
</feature>
<feature type="transmembrane region" description="Helical" evidence="5">
    <location>
        <begin position="157"/>
        <end position="181"/>
    </location>
</feature>
<reference evidence="6 7" key="1">
    <citation type="submission" date="2008-07" db="EMBL/GenBank/DDBJ databases">
        <authorList>
            <person name="El-Sayed N."/>
            <person name="Caler E."/>
            <person name="Inman J."/>
            <person name="Amedeo P."/>
            <person name="Hass B."/>
            <person name="Wortman J."/>
        </authorList>
    </citation>
    <scope>NUCLEOTIDE SEQUENCE [LARGE SCALE GENOMIC DNA]</scope>
    <source>
        <strain evidence="7">ATCC 50983 / TXsc</strain>
    </source>
</reference>
<dbReference type="PANTHER" id="PTHR10981">
    <property type="entry name" value="BATTENIN"/>
    <property type="match status" value="1"/>
</dbReference>
<feature type="transmembrane region" description="Helical" evidence="5">
    <location>
        <begin position="120"/>
        <end position="145"/>
    </location>
</feature>
<dbReference type="InParanoid" id="C5LN93"/>
<keyword evidence="2 5" id="KW-0812">Transmembrane</keyword>
<evidence type="ECO:0000256" key="3">
    <source>
        <dbReference type="ARBA" id="ARBA00022989"/>
    </source>
</evidence>
<proteinExistence type="predicted"/>
<dbReference type="GO" id="GO:0012505">
    <property type="term" value="C:endomembrane system"/>
    <property type="evidence" value="ECO:0007669"/>
    <property type="project" value="UniProtKB-SubCell"/>
</dbReference>